<comment type="caution">
    <text evidence="3">The sequence shown here is derived from an EMBL/GenBank/DDBJ whole genome shotgun (WGS) entry which is preliminary data.</text>
</comment>
<dbReference type="PANTHER" id="PTHR15555:SF0">
    <property type="entry name" value="ZINC FINGER HIT DOMAIN-CONTAINING PROTEIN 2"/>
    <property type="match status" value="1"/>
</dbReference>
<keyword evidence="1" id="KW-0863">Zinc-finger</keyword>
<feature type="domain" description="HIT-type" evidence="2">
    <location>
        <begin position="25"/>
        <end position="57"/>
    </location>
</feature>
<dbReference type="SUPFAM" id="SSF144232">
    <property type="entry name" value="HIT/MYND zinc finger-like"/>
    <property type="match status" value="1"/>
</dbReference>
<dbReference type="InterPro" id="IPR007529">
    <property type="entry name" value="Znf_HIT"/>
</dbReference>
<name>A0A2P6NDU7_9EUKA</name>
<dbReference type="InterPro" id="IPR039646">
    <property type="entry name" value="ZNHIT2"/>
</dbReference>
<reference evidence="3 4" key="1">
    <citation type="journal article" date="2018" name="Genome Biol. Evol.">
        <title>Multiple Roots of Fruiting Body Formation in Amoebozoa.</title>
        <authorList>
            <person name="Hillmann F."/>
            <person name="Forbes G."/>
            <person name="Novohradska S."/>
            <person name="Ferling I."/>
            <person name="Riege K."/>
            <person name="Groth M."/>
            <person name="Westermann M."/>
            <person name="Marz M."/>
            <person name="Spaller T."/>
            <person name="Winckler T."/>
            <person name="Schaap P."/>
            <person name="Glockner G."/>
        </authorList>
    </citation>
    <scope>NUCLEOTIDE SEQUENCE [LARGE SCALE GENOMIC DNA]</scope>
    <source>
        <strain evidence="3 4">Jena</strain>
    </source>
</reference>
<dbReference type="Gene3D" id="3.30.60.190">
    <property type="match status" value="1"/>
</dbReference>
<dbReference type="Pfam" id="PF04438">
    <property type="entry name" value="zf-HIT"/>
    <property type="match status" value="1"/>
</dbReference>
<keyword evidence="1" id="KW-0479">Metal-binding</keyword>
<keyword evidence="4" id="KW-1185">Reference proteome</keyword>
<keyword evidence="1" id="KW-0862">Zinc</keyword>
<evidence type="ECO:0000259" key="2">
    <source>
        <dbReference type="PROSITE" id="PS51083"/>
    </source>
</evidence>
<evidence type="ECO:0000313" key="4">
    <source>
        <dbReference type="Proteomes" id="UP000241769"/>
    </source>
</evidence>
<dbReference type="InParanoid" id="A0A2P6NDU7"/>
<accession>A0A2P6NDU7</accession>
<dbReference type="CDD" id="cd23024">
    <property type="entry name" value="zf-HIT_ZNHIT2-3"/>
    <property type="match status" value="1"/>
</dbReference>
<sequence>MQSEIKLNEELESVQIAPTNRERVCRVCHKNTSKYTCPKCNLPYCSAQCYKNHNDGCTNEFWKENVMSELQSQKASDEEKQKFAKMLTENYEKMNLSEEQAQKLDSQEEDVTPSQIIDVEEELSKMNISKEDIKDLNEEQIQGFIEWIKSGRVSEYIQPWRPWWSDDAIMMGTTRENVSIEDEIRKSSDIPPLIQVPPFHSLSRSKPSKLLFFNLIDLLYTYAFVMRCVNGEPEEMDSRDVADDVLGVSTVLSSTDNHESASVAIHSVVESAVRVNNAPGAGVMRIEAVRDTSSLLDNGRYITAALSHLASIIDRAHQDETNRDRAYKKKMFVTVKKVQFYLSWTVSRVEEREEGEFHFLSEKMKQVYEEYKRT</sequence>
<dbReference type="OrthoDB" id="18412at2759"/>
<dbReference type="PANTHER" id="PTHR15555">
    <property type="entry name" value="ZINC FINGER HIT DOMAIN CONTAINING PROTEIN 2 PROTEIN FON -RELATED"/>
    <property type="match status" value="1"/>
</dbReference>
<dbReference type="EMBL" id="MDYQ01000110">
    <property type="protein sequence ID" value="PRP82120.1"/>
    <property type="molecule type" value="Genomic_DNA"/>
</dbReference>
<dbReference type="AlphaFoldDB" id="A0A2P6NDU7"/>
<dbReference type="GO" id="GO:0008270">
    <property type="term" value="F:zinc ion binding"/>
    <property type="evidence" value="ECO:0007669"/>
    <property type="project" value="UniProtKB-UniRule"/>
</dbReference>
<dbReference type="PROSITE" id="PS51083">
    <property type="entry name" value="ZF_HIT"/>
    <property type="match status" value="1"/>
</dbReference>
<evidence type="ECO:0000313" key="3">
    <source>
        <dbReference type="EMBL" id="PRP82120.1"/>
    </source>
</evidence>
<evidence type="ECO:0000256" key="1">
    <source>
        <dbReference type="PROSITE-ProRule" id="PRU00453"/>
    </source>
</evidence>
<gene>
    <name evidence="3" type="ORF">PROFUN_10328</name>
</gene>
<organism evidence="3 4">
    <name type="scientific">Planoprotostelium fungivorum</name>
    <dbReference type="NCBI Taxonomy" id="1890364"/>
    <lineage>
        <taxon>Eukaryota</taxon>
        <taxon>Amoebozoa</taxon>
        <taxon>Evosea</taxon>
        <taxon>Variosea</taxon>
        <taxon>Cavosteliida</taxon>
        <taxon>Cavosteliaceae</taxon>
        <taxon>Planoprotostelium</taxon>
    </lineage>
</organism>
<dbReference type="STRING" id="1890364.A0A2P6NDU7"/>
<dbReference type="Proteomes" id="UP000241769">
    <property type="component" value="Unassembled WGS sequence"/>
</dbReference>
<proteinExistence type="predicted"/>
<protein>
    <recommendedName>
        <fullName evidence="2">HIT-type domain-containing protein</fullName>
    </recommendedName>
</protein>